<evidence type="ECO:0000313" key="3">
    <source>
        <dbReference type="Proteomes" id="UP000481417"/>
    </source>
</evidence>
<protein>
    <submittedName>
        <fullName evidence="2">Uncharacterized protein</fullName>
    </submittedName>
</protein>
<dbReference type="Pfam" id="PF20089">
    <property type="entry name" value="DUF6481"/>
    <property type="match status" value="1"/>
</dbReference>
<organism evidence="2 3">
    <name type="scientific">Paracoccus lichenicola</name>
    <dbReference type="NCBI Taxonomy" id="2665644"/>
    <lineage>
        <taxon>Bacteria</taxon>
        <taxon>Pseudomonadati</taxon>
        <taxon>Pseudomonadota</taxon>
        <taxon>Alphaproteobacteria</taxon>
        <taxon>Rhodobacterales</taxon>
        <taxon>Paracoccaceae</taxon>
        <taxon>Paracoccus</taxon>
    </lineage>
</organism>
<dbReference type="InterPro" id="IPR045510">
    <property type="entry name" value="DUF6481"/>
</dbReference>
<name>A0A6L6HT42_9RHOB</name>
<feature type="region of interest" description="Disordered" evidence="1">
    <location>
        <begin position="105"/>
        <end position="129"/>
    </location>
</feature>
<dbReference type="AlphaFoldDB" id="A0A6L6HT42"/>
<keyword evidence="3" id="KW-1185">Reference proteome</keyword>
<feature type="region of interest" description="Disordered" evidence="1">
    <location>
        <begin position="52"/>
        <end position="75"/>
    </location>
</feature>
<evidence type="ECO:0000256" key="1">
    <source>
        <dbReference type="SAM" id="MobiDB-lite"/>
    </source>
</evidence>
<dbReference type="EMBL" id="WMBT01000010">
    <property type="protein sequence ID" value="MTE01452.1"/>
    <property type="molecule type" value="Genomic_DNA"/>
</dbReference>
<feature type="compositionally biased region" description="Basic and acidic residues" evidence="1">
    <location>
        <begin position="105"/>
        <end position="118"/>
    </location>
</feature>
<dbReference type="RefSeq" id="WP_328288564.1">
    <property type="nucleotide sequence ID" value="NZ_WMBT01000010.1"/>
</dbReference>
<comment type="caution">
    <text evidence="2">The sequence shown here is derived from an EMBL/GenBank/DDBJ whole genome shotgun (WGS) entry which is preliminary data.</text>
</comment>
<evidence type="ECO:0000313" key="2">
    <source>
        <dbReference type="EMBL" id="MTE01452.1"/>
    </source>
</evidence>
<reference evidence="2 3" key="1">
    <citation type="submission" date="2019-11" db="EMBL/GenBank/DDBJ databases">
        <authorList>
            <person name="Lang L."/>
        </authorList>
    </citation>
    <scope>NUCLEOTIDE SEQUENCE [LARGE SCALE GENOMIC DNA]</scope>
    <source>
        <strain evidence="2 3">YIM 132242</strain>
    </source>
</reference>
<accession>A0A6L6HT42</accession>
<dbReference type="Proteomes" id="UP000481417">
    <property type="component" value="Unassembled WGS sequence"/>
</dbReference>
<feature type="compositionally biased region" description="Basic residues" evidence="1">
    <location>
        <begin position="119"/>
        <end position="129"/>
    </location>
</feature>
<proteinExistence type="predicted"/>
<gene>
    <name evidence="2" type="ORF">GIY56_14280</name>
</gene>
<sequence>MRNIRKVELSDRLGNAAEAKAALLRAYREAQEAAEPNREARQQERLALAEARERRRALREQERHEAQARHEAHLHQQETALAAAALAARDARETAEDSRVARVLADEATRKAERDRRYASRKARQGQRS</sequence>